<dbReference type="KEGG" id="tpp:TPASS_0952"/>
<dbReference type="InterPro" id="IPR041127">
    <property type="entry name" value="PET_hydrolase/cutinase-like"/>
</dbReference>
<name>A0A0H3BJM9_TREPS</name>
<dbReference type="SUPFAM" id="SSF53474">
    <property type="entry name" value="alpha/beta-Hydrolases"/>
    <property type="match status" value="1"/>
</dbReference>
<feature type="signal peptide" evidence="2">
    <location>
        <begin position="1"/>
        <end position="29"/>
    </location>
</feature>
<accession>A0A0H3BJM9</accession>
<dbReference type="ESTHER" id="trepa-TP0952">
    <property type="family name" value="Chlorophyllase"/>
</dbReference>
<dbReference type="Pfam" id="PF12740">
    <property type="entry name" value="PETase"/>
    <property type="match status" value="1"/>
</dbReference>
<feature type="chain" id="PRO_5002605061" evidence="2">
    <location>
        <begin position="30"/>
        <end position="345"/>
    </location>
</feature>
<gene>
    <name evidence="4" type="ordered locus">TPASS_0952</name>
</gene>
<evidence type="ECO:0000313" key="4">
    <source>
        <dbReference type="EMBL" id="ACD71368.1"/>
    </source>
</evidence>
<reference evidence="4 5" key="1">
    <citation type="journal article" date="2008" name="BMC Microbiol.">
        <title>Complete genome sequence of Treponema pallidum ssp. pallidum strain SS14 determined with oligonucleotide arrays.</title>
        <authorList>
            <person name="Matejkova P."/>
            <person name="Strouhal M."/>
            <person name="Smajs D."/>
            <person name="Norris S.J."/>
            <person name="Palzkill T."/>
            <person name="Petrosino J.F."/>
            <person name="Sodergren E."/>
            <person name="Norton J.E."/>
            <person name="Singh J."/>
            <person name="Richmond T.A."/>
            <person name="Molla M.N."/>
            <person name="Albert T.J."/>
            <person name="Weinstock G.M."/>
        </authorList>
    </citation>
    <scope>NUCLEOTIDE SEQUENCE [LARGE SCALE GENOMIC DNA]</scope>
    <source>
        <strain evidence="4 5">SS14</strain>
    </source>
</reference>
<organism evidence="4 5">
    <name type="scientific">Treponema pallidum subsp. pallidum (strain SS14)</name>
    <dbReference type="NCBI Taxonomy" id="455434"/>
    <lineage>
        <taxon>Bacteria</taxon>
        <taxon>Pseudomonadati</taxon>
        <taxon>Spirochaetota</taxon>
        <taxon>Spirochaetia</taxon>
        <taxon>Spirochaetales</taxon>
        <taxon>Treponemataceae</taxon>
        <taxon>Treponema</taxon>
    </lineage>
</organism>
<dbReference type="InterPro" id="IPR050261">
    <property type="entry name" value="FrsA_esterase"/>
</dbReference>
<dbReference type="Gene3D" id="3.40.50.1820">
    <property type="entry name" value="alpha/beta hydrolase"/>
    <property type="match status" value="1"/>
</dbReference>
<feature type="domain" description="PET hydrolase/cutinase-like" evidence="3">
    <location>
        <begin position="78"/>
        <end position="263"/>
    </location>
</feature>
<keyword evidence="1" id="KW-0378">Hydrolase</keyword>
<dbReference type="AlphaFoldDB" id="A0A0H3BJM9"/>
<dbReference type="EMBL" id="CP000805">
    <property type="protein sequence ID" value="ACD71368.1"/>
    <property type="molecule type" value="Genomic_DNA"/>
</dbReference>
<dbReference type="GO" id="GO:0052689">
    <property type="term" value="F:carboxylic ester hydrolase activity"/>
    <property type="evidence" value="ECO:0007669"/>
    <property type="project" value="UniProtKB-ARBA"/>
</dbReference>
<dbReference type="RefSeq" id="WP_012460608.1">
    <property type="nucleotide sequence ID" value="NC_010741.1"/>
</dbReference>
<proteinExistence type="predicted"/>
<evidence type="ECO:0000259" key="3">
    <source>
        <dbReference type="Pfam" id="PF12740"/>
    </source>
</evidence>
<evidence type="ECO:0000313" key="5">
    <source>
        <dbReference type="Proteomes" id="UP000001202"/>
    </source>
</evidence>
<protein>
    <submittedName>
        <fullName evidence="4">Possible lipase</fullName>
    </submittedName>
</protein>
<evidence type="ECO:0000256" key="2">
    <source>
        <dbReference type="SAM" id="SignalP"/>
    </source>
</evidence>
<dbReference type="PANTHER" id="PTHR22946">
    <property type="entry name" value="DIENELACTONE HYDROLASE DOMAIN-CONTAINING PROTEIN-RELATED"/>
    <property type="match status" value="1"/>
</dbReference>
<dbReference type="PATRIC" id="fig|455434.6.peg.939"/>
<dbReference type="PANTHER" id="PTHR22946:SF9">
    <property type="entry name" value="POLYKETIDE TRANSFERASE AF380"/>
    <property type="match status" value="1"/>
</dbReference>
<dbReference type="Proteomes" id="UP000001202">
    <property type="component" value="Chromosome"/>
</dbReference>
<sequence length="345" mass="39662">MLCLFLCGCVMKKWCGLAFSIFFSFFLRAQDLTFQEVFEVAACNDDVSLLNKMHKRTVRDNQFDEQLTDRVHLRYPASVYYPAHQGTYPLIMLSHGWNSTQDYQRALARFLAAQGFVTVVFTSRAQRRPPDFLSTFDSVYALMQRVNEQEGSPLYRKVDFTRVGVLGHSMGGTAALHYANRYPERIRTVVALHPFNGGADMVNMVGGKNEQLGTDLRSVRAAVLILTGTKDMLAYPERSYEFFQSLPQDVPACFLSLKGMGHGAGTDKYFEVWGFTYNKTLSVESFALYRRLISAWFRLFLREEEEYRALFNEHGRPFRNLKPHLSQETGRAHSYPFFCEQNISN</sequence>
<dbReference type="InterPro" id="IPR029058">
    <property type="entry name" value="AB_hydrolase_fold"/>
</dbReference>
<keyword evidence="2" id="KW-0732">Signal</keyword>
<evidence type="ECO:0000256" key="1">
    <source>
        <dbReference type="ARBA" id="ARBA00022801"/>
    </source>
</evidence>